<organism evidence="1 2">
    <name type="scientific">Rhizophagus irregularis</name>
    <dbReference type="NCBI Taxonomy" id="588596"/>
    <lineage>
        <taxon>Eukaryota</taxon>
        <taxon>Fungi</taxon>
        <taxon>Fungi incertae sedis</taxon>
        <taxon>Mucoromycota</taxon>
        <taxon>Glomeromycotina</taxon>
        <taxon>Glomeromycetes</taxon>
        <taxon>Glomerales</taxon>
        <taxon>Glomeraceae</taxon>
        <taxon>Rhizophagus</taxon>
    </lineage>
</organism>
<reference evidence="1 2" key="2">
    <citation type="submission" date="2017-10" db="EMBL/GenBank/DDBJ databases">
        <title>Genome analyses suggest a sexual origin of heterokaryosis in a supposedly ancient asexual fungus.</title>
        <authorList>
            <person name="Corradi N."/>
            <person name="Sedzielewska K."/>
            <person name="Noel J."/>
            <person name="Charron P."/>
            <person name="Farinelli L."/>
            <person name="Marton T."/>
            <person name="Kruger M."/>
            <person name="Pelin A."/>
            <person name="Brachmann A."/>
            <person name="Corradi N."/>
        </authorList>
    </citation>
    <scope>NUCLEOTIDE SEQUENCE [LARGE SCALE GENOMIC DNA]</scope>
    <source>
        <strain evidence="1 2">A1</strain>
    </source>
</reference>
<accession>A0A2N0QQV6</accession>
<dbReference type="Proteomes" id="UP000232688">
    <property type="component" value="Unassembled WGS sequence"/>
</dbReference>
<dbReference type="VEuPathDB" id="FungiDB:RhiirA1_479304"/>
<dbReference type="SUPFAM" id="SSF52047">
    <property type="entry name" value="RNI-like"/>
    <property type="match status" value="1"/>
</dbReference>
<evidence type="ECO:0000313" key="2">
    <source>
        <dbReference type="Proteomes" id="UP000232688"/>
    </source>
</evidence>
<proteinExistence type="predicted"/>
<sequence length="127" mass="14658">MLNQIAESYPNLKYLNLEKNKYVSSHVEIITDKGLFALANACRKLEYLNISYHIEITRTSISKCYNISKEAVDQLNRNIHVENFVMPPDFIGIVSNHLTLASLAQMRKQHRVGERILAPEWVFTLPI</sequence>
<dbReference type="VEuPathDB" id="FungiDB:FUN_003730"/>
<dbReference type="InterPro" id="IPR032675">
    <property type="entry name" value="LRR_dom_sf"/>
</dbReference>
<dbReference type="Gene3D" id="3.80.10.10">
    <property type="entry name" value="Ribonuclease Inhibitor"/>
    <property type="match status" value="1"/>
</dbReference>
<dbReference type="AlphaFoldDB" id="A0A2N0QQV6"/>
<reference evidence="1 2" key="1">
    <citation type="submission" date="2017-10" db="EMBL/GenBank/DDBJ databases">
        <title>Extensive intraspecific genome diversity in a model arbuscular mycorrhizal fungus.</title>
        <authorList>
            <person name="Chen E.C.H."/>
            <person name="Morin E."/>
            <person name="Baudet D."/>
            <person name="Noel J."/>
            <person name="Ndikumana S."/>
            <person name="Charron P."/>
            <person name="St-Onge C."/>
            <person name="Giorgi J."/>
            <person name="Grigoriev I.V."/>
            <person name="Roux C."/>
            <person name="Martin F.M."/>
            <person name="Corradi N."/>
        </authorList>
    </citation>
    <scope>NUCLEOTIDE SEQUENCE [LARGE SCALE GENOMIC DNA]</scope>
    <source>
        <strain evidence="1 2">A1</strain>
    </source>
</reference>
<name>A0A2N0QQV6_9GLOM</name>
<gene>
    <name evidence="1" type="ORF">RhiirA1_479304</name>
</gene>
<dbReference type="EMBL" id="LLXH01004227">
    <property type="protein sequence ID" value="PKC53434.1"/>
    <property type="molecule type" value="Genomic_DNA"/>
</dbReference>
<protein>
    <submittedName>
        <fullName evidence="1">Uncharacterized protein</fullName>
    </submittedName>
</protein>
<evidence type="ECO:0000313" key="1">
    <source>
        <dbReference type="EMBL" id="PKC53434.1"/>
    </source>
</evidence>
<comment type="caution">
    <text evidence="1">The sequence shown here is derived from an EMBL/GenBank/DDBJ whole genome shotgun (WGS) entry which is preliminary data.</text>
</comment>